<dbReference type="Proteomes" id="UP000238274">
    <property type="component" value="Unassembled WGS sequence"/>
</dbReference>
<dbReference type="EMBL" id="PKSM01000144">
    <property type="protein sequence ID" value="POW07719.1"/>
    <property type="molecule type" value="Genomic_DNA"/>
</dbReference>
<reference evidence="2" key="2">
    <citation type="journal article" date="2018" name="BMC Genomics">
        <title>Genomic insights into host adaptation between the wheat stripe rust pathogen (Puccinia striiformis f. sp. tritici) and the barley stripe rust pathogen (Puccinia striiformis f. sp. hordei).</title>
        <authorList>
            <person name="Xia C."/>
            <person name="Wang M."/>
            <person name="Yin C."/>
            <person name="Cornejo O.E."/>
            <person name="Hulbert S.H."/>
            <person name="Chen X."/>
        </authorList>
    </citation>
    <scope>NUCLEOTIDE SEQUENCE [LARGE SCALE GENOMIC DNA]</scope>
    <source>
        <strain evidence="2">93TX-2</strain>
    </source>
</reference>
<organism evidence="1 2">
    <name type="scientific">Puccinia striiformis</name>
    <dbReference type="NCBI Taxonomy" id="27350"/>
    <lineage>
        <taxon>Eukaryota</taxon>
        <taxon>Fungi</taxon>
        <taxon>Dikarya</taxon>
        <taxon>Basidiomycota</taxon>
        <taxon>Pucciniomycotina</taxon>
        <taxon>Pucciniomycetes</taxon>
        <taxon>Pucciniales</taxon>
        <taxon>Pucciniaceae</taxon>
        <taxon>Puccinia</taxon>
    </lineage>
</organism>
<dbReference type="OrthoDB" id="6369095at2759"/>
<gene>
    <name evidence="1" type="ORF">PSHT_09829</name>
</gene>
<name>A0A2S4VDV8_9BASI</name>
<accession>A0A2S4VDV8</accession>
<keyword evidence="2" id="KW-1185">Reference proteome</keyword>
<evidence type="ECO:0000313" key="2">
    <source>
        <dbReference type="Proteomes" id="UP000238274"/>
    </source>
</evidence>
<sequence length="220" mass="25076">MTFEIPLPHGPHLRHAKRTLVSVASIYKTVQNDPVRSAHCLAVIFSERMIYALDFLDVIKLNEFSMALLSSPNVICHSKWVKNTSPFPFLEGKLLPTCKTYSFPSLTLNLKIGMPIRLTKKITTNYEVPKGTRLIIKSITEDEITASVLLDGYTRVEVYIYRCVLHCRNDYDPPSSFVREQFPIEPSFANLLPWINFDTTKYVAILKAAQQYVSFSVQGN</sequence>
<dbReference type="VEuPathDB" id="FungiDB:PSTT_07135"/>
<reference evidence="1 2" key="1">
    <citation type="submission" date="2017-12" db="EMBL/GenBank/DDBJ databases">
        <title>Gene loss provides genomic basis for host adaptation in cereal stripe rust fungi.</title>
        <authorList>
            <person name="Xia C."/>
        </authorList>
    </citation>
    <scope>NUCLEOTIDE SEQUENCE [LARGE SCALE GENOMIC DNA]</scope>
    <source>
        <strain evidence="1 2">93TX-2</strain>
    </source>
</reference>
<comment type="caution">
    <text evidence="1">The sequence shown here is derived from an EMBL/GenBank/DDBJ whole genome shotgun (WGS) entry which is preliminary data.</text>
</comment>
<reference evidence="2" key="3">
    <citation type="journal article" date="2018" name="Mol. Plant Microbe Interact.">
        <title>Genome sequence resources for the wheat stripe rust pathogen (Puccinia striiformis f. sp. tritici) and the barley stripe rust pathogen (Puccinia striiformis f. sp. hordei).</title>
        <authorList>
            <person name="Xia C."/>
            <person name="Wang M."/>
            <person name="Yin C."/>
            <person name="Cornejo O.E."/>
            <person name="Hulbert S.H."/>
            <person name="Chen X."/>
        </authorList>
    </citation>
    <scope>NUCLEOTIDE SEQUENCE [LARGE SCALE GENOMIC DNA]</scope>
    <source>
        <strain evidence="2">93TX-2</strain>
    </source>
</reference>
<dbReference type="AlphaFoldDB" id="A0A2S4VDV8"/>
<protein>
    <submittedName>
        <fullName evidence="1">Uncharacterized protein</fullName>
    </submittedName>
</protein>
<proteinExistence type="predicted"/>
<evidence type="ECO:0000313" key="1">
    <source>
        <dbReference type="EMBL" id="POW07719.1"/>
    </source>
</evidence>
<dbReference type="VEuPathDB" id="FungiDB:PSHT_09829"/>